<dbReference type="STRING" id="574651.SAMN04487968_104141"/>
<feature type="transmembrane region" description="Helical" evidence="6">
    <location>
        <begin position="33"/>
        <end position="63"/>
    </location>
</feature>
<evidence type="ECO:0000256" key="2">
    <source>
        <dbReference type="ARBA" id="ARBA00022475"/>
    </source>
</evidence>
<keyword evidence="5 6" id="KW-0472">Membrane</keyword>
<evidence type="ECO:0000256" key="1">
    <source>
        <dbReference type="ARBA" id="ARBA00004651"/>
    </source>
</evidence>
<dbReference type="PANTHER" id="PTHR35007:SF4">
    <property type="entry name" value="CONSERVED TRANSMEMBRANE PROTEIN-RELATED"/>
    <property type="match status" value="1"/>
</dbReference>
<organism evidence="8 9">
    <name type="scientific">Nocardioides terrae</name>
    <dbReference type="NCBI Taxonomy" id="574651"/>
    <lineage>
        <taxon>Bacteria</taxon>
        <taxon>Bacillati</taxon>
        <taxon>Actinomycetota</taxon>
        <taxon>Actinomycetes</taxon>
        <taxon>Propionibacteriales</taxon>
        <taxon>Nocardioidaceae</taxon>
        <taxon>Nocardioides</taxon>
    </lineage>
</organism>
<name>A0A1I1H7M5_9ACTN</name>
<keyword evidence="9" id="KW-1185">Reference proteome</keyword>
<evidence type="ECO:0000256" key="4">
    <source>
        <dbReference type="ARBA" id="ARBA00022989"/>
    </source>
</evidence>
<feature type="domain" description="Type II secretion system protein GspF" evidence="7">
    <location>
        <begin position="89"/>
        <end position="208"/>
    </location>
</feature>
<dbReference type="Proteomes" id="UP000198832">
    <property type="component" value="Unassembled WGS sequence"/>
</dbReference>
<dbReference type="AlphaFoldDB" id="A0A1I1H7M5"/>
<evidence type="ECO:0000256" key="6">
    <source>
        <dbReference type="SAM" id="Phobius"/>
    </source>
</evidence>
<evidence type="ECO:0000256" key="5">
    <source>
        <dbReference type="ARBA" id="ARBA00023136"/>
    </source>
</evidence>
<evidence type="ECO:0000313" key="9">
    <source>
        <dbReference type="Proteomes" id="UP000198832"/>
    </source>
</evidence>
<feature type="transmembrane region" description="Helical" evidence="6">
    <location>
        <begin position="196"/>
        <end position="218"/>
    </location>
</feature>
<accession>A0A1I1H7M5</accession>
<evidence type="ECO:0000259" key="7">
    <source>
        <dbReference type="Pfam" id="PF00482"/>
    </source>
</evidence>
<dbReference type="GO" id="GO:0005886">
    <property type="term" value="C:plasma membrane"/>
    <property type="evidence" value="ECO:0007669"/>
    <property type="project" value="UniProtKB-SubCell"/>
</dbReference>
<comment type="subcellular location">
    <subcellularLocation>
        <location evidence="1">Cell membrane</location>
        <topology evidence="1">Multi-pass membrane protein</topology>
    </subcellularLocation>
</comment>
<sequence length="253" mass="25665">MTTSWLAAVVAAGQAAALLPRPRARPGPLRSPVVLPVVGLAVLAFAAPARVVALVLLAAALFLGGGVLWRRRAGRLAAARTAARLVDVCELLAAELSVGRPAGWALDRAARDWPVLAPVAEAARVGADVPGALRAAGSTPGADGLRWVAAAWQVAHRTGQGLADAVDRVALDLRAQQATRRVVDGELASARATAKLVALLPVAALAMGSGVGGDPWAFLLGTPVGLGCLGLGLAIGWVGLWWIEAIARAAEAT</sequence>
<protein>
    <submittedName>
        <fullName evidence="8">Tight adherence protein B</fullName>
    </submittedName>
</protein>
<keyword evidence="4 6" id="KW-1133">Transmembrane helix</keyword>
<keyword evidence="2" id="KW-1003">Cell membrane</keyword>
<proteinExistence type="predicted"/>
<keyword evidence="3 6" id="KW-0812">Transmembrane</keyword>
<feature type="transmembrane region" description="Helical" evidence="6">
    <location>
        <begin position="224"/>
        <end position="243"/>
    </location>
</feature>
<dbReference type="EMBL" id="FOLB01000004">
    <property type="protein sequence ID" value="SFC17433.1"/>
    <property type="molecule type" value="Genomic_DNA"/>
</dbReference>
<evidence type="ECO:0000256" key="3">
    <source>
        <dbReference type="ARBA" id="ARBA00022692"/>
    </source>
</evidence>
<dbReference type="RefSeq" id="WP_175507587.1">
    <property type="nucleotide sequence ID" value="NZ_FOLB01000004.1"/>
</dbReference>
<reference evidence="8 9" key="1">
    <citation type="submission" date="2016-10" db="EMBL/GenBank/DDBJ databases">
        <authorList>
            <person name="de Groot N.N."/>
        </authorList>
    </citation>
    <scope>NUCLEOTIDE SEQUENCE [LARGE SCALE GENOMIC DNA]</scope>
    <source>
        <strain evidence="8 9">CGMCC 1.7056</strain>
    </source>
</reference>
<evidence type="ECO:0000313" key="8">
    <source>
        <dbReference type="EMBL" id="SFC17433.1"/>
    </source>
</evidence>
<dbReference type="Pfam" id="PF00482">
    <property type="entry name" value="T2SSF"/>
    <property type="match status" value="1"/>
</dbReference>
<dbReference type="InterPro" id="IPR018076">
    <property type="entry name" value="T2SS_GspF_dom"/>
</dbReference>
<dbReference type="PANTHER" id="PTHR35007">
    <property type="entry name" value="INTEGRAL MEMBRANE PROTEIN-RELATED"/>
    <property type="match status" value="1"/>
</dbReference>
<gene>
    <name evidence="8" type="ORF">SAMN04487968_104141</name>
</gene>